<feature type="region of interest" description="Disordered" evidence="1">
    <location>
        <begin position="135"/>
        <end position="168"/>
    </location>
</feature>
<feature type="compositionally biased region" description="Basic and acidic residues" evidence="1">
    <location>
        <begin position="145"/>
        <end position="165"/>
    </location>
</feature>
<evidence type="ECO:0000313" key="2">
    <source>
        <dbReference type="EMBL" id="PKC62946.1"/>
    </source>
</evidence>
<reference evidence="2 3" key="2">
    <citation type="submission" date="2017-10" db="EMBL/GenBank/DDBJ databases">
        <title>Genome analyses suggest a sexual origin of heterokaryosis in a supposedly ancient asexual fungus.</title>
        <authorList>
            <person name="Corradi N."/>
            <person name="Sedzielewska K."/>
            <person name="Noel J."/>
            <person name="Charron P."/>
            <person name="Farinelli L."/>
            <person name="Marton T."/>
            <person name="Kruger M."/>
            <person name="Pelin A."/>
            <person name="Brachmann A."/>
            <person name="Corradi N."/>
        </authorList>
    </citation>
    <scope>NUCLEOTIDE SEQUENCE [LARGE SCALE GENOMIC DNA]</scope>
    <source>
        <strain evidence="2 3">A1</strain>
    </source>
</reference>
<dbReference type="VEuPathDB" id="FungiDB:RhiirA1_464447"/>
<evidence type="ECO:0000313" key="3">
    <source>
        <dbReference type="Proteomes" id="UP000232688"/>
    </source>
</evidence>
<dbReference type="Proteomes" id="UP000232688">
    <property type="component" value="Unassembled WGS sequence"/>
</dbReference>
<organism evidence="2 3">
    <name type="scientific">Rhizophagus irregularis</name>
    <dbReference type="NCBI Taxonomy" id="588596"/>
    <lineage>
        <taxon>Eukaryota</taxon>
        <taxon>Fungi</taxon>
        <taxon>Fungi incertae sedis</taxon>
        <taxon>Mucoromycota</taxon>
        <taxon>Glomeromycotina</taxon>
        <taxon>Glomeromycetes</taxon>
        <taxon>Glomerales</taxon>
        <taxon>Glomeraceae</taxon>
        <taxon>Rhizophagus</taxon>
    </lineage>
</organism>
<sequence>MFKESKEDLRSIQRYSKKCNVHVHARNKVIHIYPRSNRSFKGSATESEIISQLRRNDSITESKEADHVREKVTRPSEAQDDHLYKRQRRDEFEYPTEKANTTVASGFEDFLSSDQESDSFLSDAPLNCPATLADEEEKNNRHRDSHNVNEKSELDLVSSDNHESDSFSDNGLAIEKSLELANGEGLFVESHTQQIFIEKVPRSTLKSPIGEEYYRSNKQAEESKARKQAKQPDAIINEIDQLTDSEANCPECKNATHASEYMEELKIFCVPEILKSRVSRNGHFALRLIANMHN</sequence>
<dbReference type="EMBL" id="LLXH01000792">
    <property type="protein sequence ID" value="PKC62946.1"/>
    <property type="molecule type" value="Genomic_DNA"/>
</dbReference>
<feature type="compositionally biased region" description="Basic and acidic residues" evidence="1">
    <location>
        <begin position="57"/>
        <end position="96"/>
    </location>
</feature>
<proteinExistence type="predicted"/>
<reference evidence="2 3" key="1">
    <citation type="submission" date="2017-10" db="EMBL/GenBank/DDBJ databases">
        <title>Extensive intraspecific genome diversity in a model arbuscular mycorrhizal fungus.</title>
        <authorList>
            <person name="Chen E.C.H."/>
            <person name="Morin E."/>
            <person name="Baudet D."/>
            <person name="Noel J."/>
            <person name="Ndikumana S."/>
            <person name="Charron P."/>
            <person name="St-Onge C."/>
            <person name="Giorgi J."/>
            <person name="Grigoriev I.V."/>
            <person name="Roux C."/>
            <person name="Martin F.M."/>
            <person name="Corradi N."/>
        </authorList>
    </citation>
    <scope>NUCLEOTIDE SEQUENCE [LARGE SCALE GENOMIC DNA]</scope>
    <source>
        <strain evidence="2 3">A1</strain>
    </source>
</reference>
<evidence type="ECO:0000256" key="1">
    <source>
        <dbReference type="SAM" id="MobiDB-lite"/>
    </source>
</evidence>
<feature type="region of interest" description="Disordered" evidence="1">
    <location>
        <begin position="57"/>
        <end position="99"/>
    </location>
</feature>
<name>A0A2N0RI22_9GLOM</name>
<protein>
    <submittedName>
        <fullName evidence="2">Uncharacterized protein</fullName>
    </submittedName>
</protein>
<gene>
    <name evidence="2" type="ORF">RhiirA1_464447</name>
</gene>
<accession>A0A2N0RI22</accession>
<comment type="caution">
    <text evidence="2">The sequence shown here is derived from an EMBL/GenBank/DDBJ whole genome shotgun (WGS) entry which is preliminary data.</text>
</comment>
<dbReference type="VEuPathDB" id="FungiDB:FUN_008718"/>
<dbReference type="VEuPathDB" id="FungiDB:RhiirFUN_007487"/>
<dbReference type="AlphaFoldDB" id="A0A2N0RI22"/>
<dbReference type="VEuPathDB" id="FungiDB:FUN_008719"/>
<dbReference type="VEuPathDB" id="FungiDB:RhiirFUN_007488"/>